<dbReference type="Proteomes" id="UP000476176">
    <property type="component" value="Unassembled WGS sequence"/>
</dbReference>
<sequence>MALPRSDDSAAELQQLKDTMHPLVFGRDLVALDDRFHPRGPETTGFEVEPHTGSCANE</sequence>
<feature type="region of interest" description="Disordered" evidence="1">
    <location>
        <begin position="36"/>
        <end position="58"/>
    </location>
</feature>
<evidence type="ECO:0000313" key="2">
    <source>
        <dbReference type="EMBL" id="KAE9118063.1"/>
    </source>
</evidence>
<gene>
    <name evidence="3" type="ORF">PF004_g19299</name>
    <name evidence="2" type="ORF">PF007_g9070</name>
</gene>
<accession>A0A6A3SJE3</accession>
<dbReference type="EMBL" id="QXFZ01000397">
    <property type="protein sequence ID" value="KAE9118063.1"/>
    <property type="molecule type" value="Genomic_DNA"/>
</dbReference>
<reference evidence="2 4" key="1">
    <citation type="submission" date="2018-08" db="EMBL/GenBank/DDBJ databases">
        <title>Genomic investigation of the strawberry pathogen Phytophthora fragariae indicates pathogenicity is determined by transcriptional variation in three key races.</title>
        <authorList>
            <person name="Adams T.M."/>
            <person name="Armitage A.D."/>
            <person name="Sobczyk M.K."/>
            <person name="Bates H.J."/>
            <person name="Dunwell J.M."/>
            <person name="Nellist C.F."/>
            <person name="Harrison R.J."/>
        </authorList>
    </citation>
    <scope>NUCLEOTIDE SEQUENCE [LARGE SCALE GENOMIC DNA]</scope>
    <source>
        <strain evidence="3 5">BC-23</strain>
        <strain evidence="2 4">NOV-71</strain>
    </source>
</reference>
<dbReference type="Proteomes" id="UP000441208">
    <property type="component" value="Unassembled WGS sequence"/>
</dbReference>
<dbReference type="EMBL" id="QXGC01001619">
    <property type="protein sequence ID" value="KAE9199327.1"/>
    <property type="molecule type" value="Genomic_DNA"/>
</dbReference>
<name>A0A6A3SJE3_9STRA</name>
<protein>
    <submittedName>
        <fullName evidence="2">Uncharacterized protein</fullName>
    </submittedName>
</protein>
<evidence type="ECO:0000313" key="3">
    <source>
        <dbReference type="EMBL" id="KAE9199327.1"/>
    </source>
</evidence>
<comment type="caution">
    <text evidence="2">The sequence shown here is derived from an EMBL/GenBank/DDBJ whole genome shotgun (WGS) entry which is preliminary data.</text>
</comment>
<evidence type="ECO:0000256" key="1">
    <source>
        <dbReference type="SAM" id="MobiDB-lite"/>
    </source>
</evidence>
<evidence type="ECO:0000313" key="5">
    <source>
        <dbReference type="Proteomes" id="UP000476176"/>
    </source>
</evidence>
<organism evidence="2 4">
    <name type="scientific">Phytophthora fragariae</name>
    <dbReference type="NCBI Taxonomy" id="53985"/>
    <lineage>
        <taxon>Eukaryota</taxon>
        <taxon>Sar</taxon>
        <taxon>Stramenopiles</taxon>
        <taxon>Oomycota</taxon>
        <taxon>Peronosporomycetes</taxon>
        <taxon>Peronosporales</taxon>
        <taxon>Peronosporaceae</taxon>
        <taxon>Phytophthora</taxon>
    </lineage>
</organism>
<evidence type="ECO:0000313" key="4">
    <source>
        <dbReference type="Proteomes" id="UP000441208"/>
    </source>
</evidence>
<dbReference type="AlphaFoldDB" id="A0A6A3SJE3"/>
<proteinExistence type="predicted"/>